<dbReference type="KEGG" id="ccac:CcaHIS019_0703140"/>
<evidence type="ECO:0000256" key="4">
    <source>
        <dbReference type="RuleBase" id="RU367022"/>
    </source>
</evidence>
<keyword evidence="4" id="KW-0186">Copper</keyword>
<keyword evidence="4" id="KW-0813">Transport</keyword>
<dbReference type="PANTHER" id="PTHR12483">
    <property type="entry name" value="SOLUTE CARRIER FAMILY 31 COPPER TRANSPORTERS"/>
    <property type="match status" value="1"/>
</dbReference>
<sequence length="169" mass="17989">MDHGDHSGHGGNMPKCSMNMLWNAQVADTCVVFRSWHISGWVPMLVSCLAIVAISVGYAAILARCRRYERNVAATLAAAPMTGYAAVDDQSGAKVGIVRLPSSARATRAGMYAASVAIAYFLMLVAMTYNVYLCTAIVIGAFVGHYVYEDELDISGFVSSTGARGLACH</sequence>
<dbReference type="AlphaFoldDB" id="A0AA48LA16"/>
<dbReference type="PANTHER" id="PTHR12483:SF115">
    <property type="entry name" value="COPPER TRANSPORT PROTEIN"/>
    <property type="match status" value="1"/>
</dbReference>
<dbReference type="EMBL" id="AP028219">
    <property type="protein sequence ID" value="BEI94733.1"/>
    <property type="molecule type" value="Genomic_DNA"/>
</dbReference>
<gene>
    <name evidence="5" type="primary">CTR2</name>
    <name evidence="5" type="ORF">CcaverHIS019_0703140</name>
</gene>
<evidence type="ECO:0000256" key="3">
    <source>
        <dbReference type="ARBA" id="ARBA00023136"/>
    </source>
</evidence>
<evidence type="ECO:0000256" key="1">
    <source>
        <dbReference type="ARBA" id="ARBA00022692"/>
    </source>
</evidence>
<accession>A0AA48LA16</accession>
<dbReference type="GeneID" id="85498603"/>
<dbReference type="RefSeq" id="XP_060459998.1">
    <property type="nucleotide sequence ID" value="XM_060603734.1"/>
</dbReference>
<feature type="transmembrane region" description="Helical" evidence="4">
    <location>
        <begin position="41"/>
        <end position="61"/>
    </location>
</feature>
<organism evidence="5 6">
    <name type="scientific">Cutaneotrichosporon cavernicola</name>
    <dbReference type="NCBI Taxonomy" id="279322"/>
    <lineage>
        <taxon>Eukaryota</taxon>
        <taxon>Fungi</taxon>
        <taxon>Dikarya</taxon>
        <taxon>Basidiomycota</taxon>
        <taxon>Agaricomycotina</taxon>
        <taxon>Tremellomycetes</taxon>
        <taxon>Trichosporonales</taxon>
        <taxon>Trichosporonaceae</taxon>
        <taxon>Cutaneotrichosporon</taxon>
    </lineage>
</organism>
<evidence type="ECO:0000256" key="2">
    <source>
        <dbReference type="ARBA" id="ARBA00022989"/>
    </source>
</evidence>
<name>A0AA48LA16_9TREE</name>
<keyword evidence="2 4" id="KW-1133">Transmembrane helix</keyword>
<keyword evidence="6" id="KW-1185">Reference proteome</keyword>
<dbReference type="GO" id="GO:0005375">
    <property type="term" value="F:copper ion transmembrane transporter activity"/>
    <property type="evidence" value="ECO:0007669"/>
    <property type="project" value="UniProtKB-UniRule"/>
</dbReference>
<dbReference type="GO" id="GO:0016020">
    <property type="term" value="C:membrane"/>
    <property type="evidence" value="ECO:0007669"/>
    <property type="project" value="UniProtKB-SubCell"/>
</dbReference>
<comment type="similarity">
    <text evidence="4">Belongs to the copper transporter (Ctr) (TC 1.A.56) family. SLC31A subfamily.</text>
</comment>
<evidence type="ECO:0000313" key="6">
    <source>
        <dbReference type="Proteomes" id="UP001233271"/>
    </source>
</evidence>
<proteinExistence type="inferred from homology"/>
<dbReference type="Pfam" id="PF04145">
    <property type="entry name" value="Ctr"/>
    <property type="match status" value="1"/>
</dbReference>
<keyword evidence="1 4" id="KW-0812">Transmembrane</keyword>
<keyword evidence="4" id="KW-0187">Copper transport</keyword>
<dbReference type="InterPro" id="IPR007274">
    <property type="entry name" value="Cop_transporter"/>
</dbReference>
<dbReference type="Proteomes" id="UP001233271">
    <property type="component" value="Chromosome 7b"/>
</dbReference>
<keyword evidence="4" id="KW-0406">Ion transport</keyword>
<feature type="transmembrane region" description="Helical" evidence="4">
    <location>
        <begin position="109"/>
        <end position="132"/>
    </location>
</feature>
<keyword evidence="3 4" id="KW-0472">Membrane</keyword>
<reference evidence="5" key="1">
    <citation type="journal article" date="2023" name="BMC Genomics">
        <title>Chromosome-level genome assemblies of Cutaneotrichosporon spp. (Trichosporonales, Basidiomycota) reveal imbalanced evolution between nucleotide sequences and chromosome synteny.</title>
        <authorList>
            <person name="Kobayashi Y."/>
            <person name="Kayamori A."/>
            <person name="Aoki K."/>
            <person name="Shiwa Y."/>
            <person name="Matsutani M."/>
            <person name="Fujita N."/>
            <person name="Sugita T."/>
            <person name="Iwasaki W."/>
            <person name="Tanaka N."/>
            <person name="Takashima M."/>
        </authorList>
    </citation>
    <scope>NUCLEOTIDE SEQUENCE</scope>
    <source>
        <strain evidence="5">HIS019</strain>
    </source>
</reference>
<evidence type="ECO:0000313" key="5">
    <source>
        <dbReference type="EMBL" id="BEI94733.1"/>
    </source>
</evidence>
<comment type="subcellular location">
    <subcellularLocation>
        <location evidence="4">Membrane</location>
        <topology evidence="4">Multi-pass membrane protein</topology>
    </subcellularLocation>
</comment>
<protein>
    <recommendedName>
        <fullName evidence="4">Copper transport protein</fullName>
    </recommendedName>
</protein>